<feature type="compositionally biased region" description="Basic and acidic residues" evidence="1">
    <location>
        <begin position="58"/>
        <end position="82"/>
    </location>
</feature>
<dbReference type="Proteomes" id="UP000564466">
    <property type="component" value="Unassembled WGS sequence"/>
</dbReference>
<name>A0A7L1A643_9PASS</name>
<dbReference type="PANTHER" id="PTHR47743">
    <property type="entry name" value="KIAA1210 / KIAA1211 FAMILY MEMBER"/>
    <property type="match status" value="1"/>
</dbReference>
<protein>
    <submittedName>
        <fullName evidence="2">K1210 protein</fullName>
    </submittedName>
</protein>
<feature type="region of interest" description="Disordered" evidence="1">
    <location>
        <begin position="54"/>
        <end position="86"/>
    </location>
</feature>
<feature type="region of interest" description="Disordered" evidence="1">
    <location>
        <begin position="344"/>
        <end position="372"/>
    </location>
</feature>
<feature type="region of interest" description="Disordered" evidence="1">
    <location>
        <begin position="459"/>
        <end position="513"/>
    </location>
</feature>
<accession>A0A7L1A643</accession>
<comment type="caution">
    <text evidence="2">The sequence shown here is derived from an EMBL/GenBank/DDBJ whole genome shotgun (WGS) entry which is preliminary data.</text>
</comment>
<gene>
    <name evidence="2" type="ORF">OXYCRI_R11851</name>
</gene>
<reference evidence="2 3" key="1">
    <citation type="submission" date="2019-09" db="EMBL/GenBank/DDBJ databases">
        <title>Bird 10,000 Genomes (B10K) Project - Family phase.</title>
        <authorList>
            <person name="Zhang G."/>
        </authorList>
    </citation>
    <scope>NUCLEOTIDE SEQUENCE [LARGE SCALE GENOMIC DNA]</scope>
    <source>
        <strain evidence="2">B10K-DU-002-07</strain>
        <tissue evidence="2">Muscle</tissue>
    </source>
</reference>
<evidence type="ECO:0000256" key="1">
    <source>
        <dbReference type="SAM" id="MobiDB-lite"/>
    </source>
</evidence>
<feature type="non-terminal residue" evidence="2">
    <location>
        <position position="616"/>
    </location>
</feature>
<evidence type="ECO:0000313" key="3">
    <source>
        <dbReference type="Proteomes" id="UP000564466"/>
    </source>
</evidence>
<feature type="compositionally biased region" description="Basic and acidic residues" evidence="1">
    <location>
        <begin position="486"/>
        <end position="506"/>
    </location>
</feature>
<keyword evidence="3" id="KW-1185">Reference proteome</keyword>
<feature type="compositionally biased region" description="Basic and acidic residues" evidence="1">
    <location>
        <begin position="201"/>
        <end position="212"/>
    </location>
</feature>
<feature type="region of interest" description="Disordered" evidence="1">
    <location>
        <begin position="305"/>
        <end position="329"/>
    </location>
</feature>
<feature type="region of interest" description="Disordered" evidence="1">
    <location>
        <begin position="201"/>
        <end position="225"/>
    </location>
</feature>
<dbReference type="EMBL" id="VXAY01007089">
    <property type="protein sequence ID" value="NXM36120.1"/>
    <property type="molecule type" value="Genomic_DNA"/>
</dbReference>
<feature type="non-terminal residue" evidence="2">
    <location>
        <position position="1"/>
    </location>
</feature>
<organism evidence="2 3">
    <name type="scientific">Oxyruncus cristatus</name>
    <name type="common">sharpbill</name>
    <dbReference type="NCBI Taxonomy" id="114331"/>
    <lineage>
        <taxon>Eukaryota</taxon>
        <taxon>Metazoa</taxon>
        <taxon>Chordata</taxon>
        <taxon>Craniata</taxon>
        <taxon>Vertebrata</taxon>
        <taxon>Euteleostomi</taxon>
        <taxon>Archelosauria</taxon>
        <taxon>Archosauria</taxon>
        <taxon>Dinosauria</taxon>
        <taxon>Saurischia</taxon>
        <taxon>Theropoda</taxon>
        <taxon>Coelurosauria</taxon>
        <taxon>Aves</taxon>
        <taxon>Neognathae</taxon>
        <taxon>Neoaves</taxon>
        <taxon>Telluraves</taxon>
        <taxon>Australaves</taxon>
        <taxon>Passeriformes</taxon>
        <taxon>Cotingidae</taxon>
        <taxon>Oxyruncus</taxon>
    </lineage>
</organism>
<evidence type="ECO:0000313" key="2">
    <source>
        <dbReference type="EMBL" id="NXM36120.1"/>
    </source>
</evidence>
<dbReference type="AlphaFoldDB" id="A0A7L1A643"/>
<dbReference type="PANTHER" id="PTHR47743:SF2">
    <property type="entry name" value="ACROSOMAL PROTEIN KIAA1210"/>
    <property type="match status" value="1"/>
</dbReference>
<dbReference type="InterPro" id="IPR026713">
    <property type="entry name" value="CRACD-like"/>
</dbReference>
<sequence length="616" mass="66968">ETPGLKTPTDAARDSCDSTAVAGDSCALLQEDPCLPYVDRHHRAATLLLRPEPSPVNLEEHHSPKVLHSSDESADELKEHQQSTRTEVFPLPELQQFEGEAVVSPDRPAADLFSGGVETEGTNILANVAQRSSLNSVDTNIKAQEQGDPLFTGKVETRLGTTENHSNRAVPGTALSTSRVVVTDSESYSGVETVAVLKPEDSSVTRNEKETCEIMESQSPKGNTEKQIDTAASVSEAGCVLPRGKLEVCFKAETVPASKGNKQANTSCISEKLSVGCLASSSLAGLKSNISSDDDSKEYQISSIDSHRKTVESNQSSDENVKSPLKTASAKPVRFTIAPAWQRSLSGGSNSKEDSYSRSSPTSPIRPEFFEGTTKEHTRFDAVIQESAKSSSDRFDRDCKDRDLHLNSFLEWADHETQSAENPFGVRLRRTSSLLKYQSESRVESPKLISSAVSIAASASTKEDQKLMGTGKPPPGLPVSTKSVVKKPDFLEDKNPAKTRSEEVAKKQNGHKPSAWVSMAKLKQKGFQDHPLAKEHKAEDKALTKVDQEEVEYQVMLHGCKAEPVSQEASVIPAIEKEARHSSNLPMTPCSPAEPPWLSLAKKKAKAWSEMPQIVQ</sequence>
<proteinExistence type="predicted"/>